<comment type="catalytic activity">
    <reaction evidence="17 19">
        <text>alpha-ribazole + adenosylcob(III)inamide-GDP = adenosylcob(III)alamin + GMP + H(+)</text>
        <dbReference type="Rhea" id="RHEA:16049"/>
        <dbReference type="ChEBI" id="CHEBI:10329"/>
        <dbReference type="ChEBI" id="CHEBI:15378"/>
        <dbReference type="ChEBI" id="CHEBI:18408"/>
        <dbReference type="ChEBI" id="CHEBI:58115"/>
        <dbReference type="ChEBI" id="CHEBI:60487"/>
        <dbReference type="EC" id="2.7.8.26"/>
    </reaction>
</comment>
<keyword evidence="7 19" id="KW-1003">Cell membrane</keyword>
<name>A0ABP6TBX9_9ACTN</name>
<evidence type="ECO:0000256" key="2">
    <source>
        <dbReference type="ARBA" id="ARBA00004651"/>
    </source>
</evidence>
<evidence type="ECO:0000256" key="9">
    <source>
        <dbReference type="ARBA" id="ARBA00022679"/>
    </source>
</evidence>
<feature type="transmembrane region" description="Helical" evidence="19">
    <location>
        <begin position="203"/>
        <end position="222"/>
    </location>
</feature>
<evidence type="ECO:0000256" key="6">
    <source>
        <dbReference type="ARBA" id="ARBA00015850"/>
    </source>
</evidence>
<evidence type="ECO:0000256" key="10">
    <source>
        <dbReference type="ARBA" id="ARBA00022692"/>
    </source>
</evidence>
<comment type="cofactor">
    <cofactor evidence="1 19">
        <name>Mg(2+)</name>
        <dbReference type="ChEBI" id="CHEBI:18420"/>
    </cofactor>
</comment>
<comment type="subcellular location">
    <subcellularLocation>
        <location evidence="2 19">Cell membrane</location>
        <topology evidence="2 19">Multi-pass membrane protein</topology>
    </subcellularLocation>
</comment>
<dbReference type="PANTHER" id="PTHR34148">
    <property type="entry name" value="ADENOSYLCOBINAMIDE-GDP RIBAZOLETRANSFERASE"/>
    <property type="match status" value="1"/>
</dbReference>
<evidence type="ECO:0000256" key="13">
    <source>
        <dbReference type="ARBA" id="ARBA00023136"/>
    </source>
</evidence>
<comment type="pathway">
    <text evidence="3 19">Cofactor biosynthesis; adenosylcobalamin biosynthesis; adenosylcobalamin from cob(II)yrinate a,c-diamide: step 7/7.</text>
</comment>
<keyword evidence="12 19" id="KW-1133">Transmembrane helix</keyword>
<comment type="similarity">
    <text evidence="4 19">Belongs to the CobS family.</text>
</comment>
<evidence type="ECO:0000256" key="18">
    <source>
        <dbReference type="ARBA" id="ARBA00049504"/>
    </source>
</evidence>
<accession>A0ABP6TBX9</accession>
<dbReference type="InterPro" id="IPR003805">
    <property type="entry name" value="CobS"/>
</dbReference>
<dbReference type="RefSeq" id="WP_345733401.1">
    <property type="nucleotide sequence ID" value="NZ_BAAAYN010000068.1"/>
</dbReference>
<evidence type="ECO:0000313" key="21">
    <source>
        <dbReference type="Proteomes" id="UP001501676"/>
    </source>
</evidence>
<comment type="catalytic activity">
    <reaction evidence="18 19">
        <text>alpha-ribazole 5'-phosphate + adenosylcob(III)inamide-GDP = adenosylcob(III)alamin 5'-phosphate + GMP + H(+)</text>
        <dbReference type="Rhea" id="RHEA:23560"/>
        <dbReference type="ChEBI" id="CHEBI:15378"/>
        <dbReference type="ChEBI" id="CHEBI:57918"/>
        <dbReference type="ChEBI" id="CHEBI:58115"/>
        <dbReference type="ChEBI" id="CHEBI:60487"/>
        <dbReference type="ChEBI" id="CHEBI:60493"/>
        <dbReference type="EC" id="2.7.8.26"/>
    </reaction>
</comment>
<evidence type="ECO:0000256" key="3">
    <source>
        <dbReference type="ARBA" id="ARBA00004663"/>
    </source>
</evidence>
<feature type="transmembrane region" description="Helical" evidence="19">
    <location>
        <begin position="135"/>
        <end position="157"/>
    </location>
</feature>
<keyword evidence="21" id="KW-1185">Reference proteome</keyword>
<evidence type="ECO:0000256" key="17">
    <source>
        <dbReference type="ARBA" id="ARBA00048623"/>
    </source>
</evidence>
<evidence type="ECO:0000256" key="8">
    <source>
        <dbReference type="ARBA" id="ARBA00022573"/>
    </source>
</evidence>
<evidence type="ECO:0000313" key="20">
    <source>
        <dbReference type="EMBL" id="GAA3397618.1"/>
    </source>
</evidence>
<evidence type="ECO:0000256" key="4">
    <source>
        <dbReference type="ARBA" id="ARBA00010561"/>
    </source>
</evidence>
<keyword evidence="8 19" id="KW-0169">Cobalamin biosynthesis</keyword>
<feature type="transmembrane region" description="Helical" evidence="19">
    <location>
        <begin position="234"/>
        <end position="257"/>
    </location>
</feature>
<evidence type="ECO:0000256" key="11">
    <source>
        <dbReference type="ARBA" id="ARBA00022842"/>
    </source>
</evidence>
<keyword evidence="11 19" id="KW-0460">Magnesium</keyword>
<sequence>MGDAARLAVSLLTVVPVRAGRMDSDTARGAMRLAPLVGAGVGLAAGLVLLSSLVVGIPSLVAGVLGVGTLALLTRGLHLDGLADTADGLGCYGDPSRALAVMKASDVGPFGVVTLLLVGVAQVACLTAVTETRAVLPILLLPAVGAATGRAAVTWACRVGVPSARPTGLGALVAGTLSPTAVGLTTVVLVVGAAVATGVGGPTVLRGPLAVAAGLAVGWALVRHCVRRFGGITGDVLGAACELATTAALIVLVIQPWSLSLPLTR</sequence>
<proteinExistence type="inferred from homology"/>
<keyword evidence="13 19" id="KW-0472">Membrane</keyword>
<evidence type="ECO:0000256" key="16">
    <source>
        <dbReference type="ARBA" id="ARBA00032853"/>
    </source>
</evidence>
<evidence type="ECO:0000256" key="19">
    <source>
        <dbReference type="HAMAP-Rule" id="MF_00719"/>
    </source>
</evidence>
<evidence type="ECO:0000256" key="1">
    <source>
        <dbReference type="ARBA" id="ARBA00001946"/>
    </source>
</evidence>
<protein>
    <recommendedName>
        <fullName evidence="6 19">Adenosylcobinamide-GDP ribazoletransferase</fullName>
        <ecNumber evidence="5 19">2.7.8.26</ecNumber>
    </recommendedName>
    <alternativeName>
        <fullName evidence="16 19">Cobalamin synthase</fullName>
    </alternativeName>
    <alternativeName>
        <fullName evidence="15 19">Cobalamin-5'-phosphate synthase</fullName>
    </alternativeName>
</protein>
<evidence type="ECO:0000256" key="14">
    <source>
        <dbReference type="ARBA" id="ARBA00025228"/>
    </source>
</evidence>
<dbReference type="PANTHER" id="PTHR34148:SF1">
    <property type="entry name" value="ADENOSYLCOBINAMIDE-GDP RIBAZOLETRANSFERASE"/>
    <property type="match status" value="1"/>
</dbReference>
<dbReference type="Pfam" id="PF02654">
    <property type="entry name" value="CobS"/>
    <property type="match status" value="1"/>
</dbReference>
<organism evidence="20 21">
    <name type="scientific">Cryptosporangium minutisporangium</name>
    <dbReference type="NCBI Taxonomy" id="113569"/>
    <lineage>
        <taxon>Bacteria</taxon>
        <taxon>Bacillati</taxon>
        <taxon>Actinomycetota</taxon>
        <taxon>Actinomycetes</taxon>
        <taxon>Cryptosporangiales</taxon>
        <taxon>Cryptosporangiaceae</taxon>
        <taxon>Cryptosporangium</taxon>
    </lineage>
</organism>
<evidence type="ECO:0000256" key="7">
    <source>
        <dbReference type="ARBA" id="ARBA00022475"/>
    </source>
</evidence>
<keyword evidence="9 19" id="KW-0808">Transferase</keyword>
<dbReference type="HAMAP" id="MF_00719">
    <property type="entry name" value="CobS"/>
    <property type="match status" value="1"/>
</dbReference>
<keyword evidence="10 19" id="KW-0812">Transmembrane</keyword>
<comment type="caution">
    <text evidence="20">The sequence shown here is derived from an EMBL/GenBank/DDBJ whole genome shotgun (WGS) entry which is preliminary data.</text>
</comment>
<feature type="transmembrane region" description="Helical" evidence="19">
    <location>
        <begin position="107"/>
        <end position="129"/>
    </location>
</feature>
<dbReference type="Proteomes" id="UP001501676">
    <property type="component" value="Unassembled WGS sequence"/>
</dbReference>
<evidence type="ECO:0000256" key="12">
    <source>
        <dbReference type="ARBA" id="ARBA00022989"/>
    </source>
</evidence>
<evidence type="ECO:0000256" key="15">
    <source>
        <dbReference type="ARBA" id="ARBA00032605"/>
    </source>
</evidence>
<comment type="function">
    <text evidence="14 19">Joins adenosylcobinamide-GDP and alpha-ribazole to generate adenosylcobalamin (Ado-cobalamin). Also synthesizes adenosylcobalamin 5'-phosphate from adenosylcobinamide-GDP and alpha-ribazole 5'-phosphate.</text>
</comment>
<dbReference type="EC" id="2.7.8.26" evidence="5 19"/>
<feature type="transmembrane region" description="Helical" evidence="19">
    <location>
        <begin position="43"/>
        <end position="73"/>
    </location>
</feature>
<gene>
    <name evidence="19" type="primary">cobS</name>
    <name evidence="20" type="ORF">GCM10020369_78430</name>
</gene>
<reference evidence="21" key="1">
    <citation type="journal article" date="2019" name="Int. J. Syst. Evol. Microbiol.">
        <title>The Global Catalogue of Microorganisms (GCM) 10K type strain sequencing project: providing services to taxonomists for standard genome sequencing and annotation.</title>
        <authorList>
            <consortium name="The Broad Institute Genomics Platform"/>
            <consortium name="The Broad Institute Genome Sequencing Center for Infectious Disease"/>
            <person name="Wu L."/>
            <person name="Ma J."/>
        </authorList>
    </citation>
    <scope>NUCLEOTIDE SEQUENCE [LARGE SCALE GENOMIC DNA]</scope>
    <source>
        <strain evidence="21">JCM 9458</strain>
    </source>
</reference>
<feature type="transmembrane region" description="Helical" evidence="19">
    <location>
        <begin position="169"/>
        <end position="197"/>
    </location>
</feature>
<dbReference type="EMBL" id="BAAAYN010000068">
    <property type="protein sequence ID" value="GAA3397618.1"/>
    <property type="molecule type" value="Genomic_DNA"/>
</dbReference>
<evidence type="ECO:0000256" key="5">
    <source>
        <dbReference type="ARBA" id="ARBA00013200"/>
    </source>
</evidence>